<feature type="transmembrane region" description="Helical" evidence="2">
    <location>
        <begin position="51"/>
        <end position="72"/>
    </location>
</feature>
<comment type="caution">
    <text evidence="3">The sequence shown here is derived from an EMBL/GenBank/DDBJ whole genome shotgun (WGS) entry which is preliminary data.</text>
</comment>
<gene>
    <name evidence="3" type="ORF">I8751_22525</name>
</gene>
<feature type="compositionally biased region" description="Low complexity" evidence="1">
    <location>
        <begin position="1613"/>
        <end position="1623"/>
    </location>
</feature>
<organism evidence="3 4">
    <name type="scientific">Atlanticothrix silvestris CENA357</name>
    <dbReference type="NCBI Taxonomy" id="1725252"/>
    <lineage>
        <taxon>Bacteria</taxon>
        <taxon>Bacillati</taxon>
        <taxon>Cyanobacteriota</taxon>
        <taxon>Cyanophyceae</taxon>
        <taxon>Nostocales</taxon>
        <taxon>Nodulariaceae</taxon>
        <taxon>Atlanticothrix</taxon>
        <taxon>Atlanticothrix silvestris</taxon>
    </lineage>
</organism>
<keyword evidence="2" id="KW-0812">Transmembrane</keyword>
<reference evidence="3 4" key="1">
    <citation type="journal article" date="2021" name="Int. J. Syst. Evol. Microbiol.">
        <title>Amazonocrinis nigriterrae gen. nov., sp. nov., Atlanticothrix silvestris gen. nov., sp. nov. and Dendronalium phyllosphericum gen. nov., sp. nov., nostocacean cyanobacteria from Brazilian environments.</title>
        <authorList>
            <person name="Alvarenga D.O."/>
            <person name="Andreote A.P.D."/>
            <person name="Branco L.H.Z."/>
            <person name="Delbaje E."/>
            <person name="Cruz R.B."/>
            <person name="Varani A.M."/>
            <person name="Fiore M.F."/>
        </authorList>
    </citation>
    <scope>NUCLEOTIDE SEQUENCE [LARGE SCALE GENOMIC DNA]</scope>
    <source>
        <strain evidence="3 4">CENA357</strain>
    </source>
</reference>
<accession>A0A8J7HGW8</accession>
<evidence type="ECO:0000313" key="3">
    <source>
        <dbReference type="EMBL" id="MBH8555072.1"/>
    </source>
</evidence>
<keyword evidence="4" id="KW-1185">Reference proteome</keyword>
<name>A0A8J7HGW8_9CYAN</name>
<sequence length="1641" mass="178128">MSLKRQLFKTIQKVSKYLSKSFLYAIKKQIVWLLRTLFITKRRRGSVNAGFVLPTVVMVSLVVVLLTTAILFRSFERAKNASNVRVNEVVINAATPAIDRARAKLDALFGDPTLPRGTPSDNALYDAIKKDKYRLGDETRLKLAFDINGDNTIQVGATNNNGTPSDPSDDFIDDDETLKTAWKYAVDTDNNGKKDTLTLYGIYFHTPKTNSSGVFTRERSSLEARTPPMDNDSGNPNCPNATGFSSLVGNSSWYKLNSGNLGKSFFVYTVNVPITQQMYNSLPTSTTLPINSSNSEAYKGNKGVIALEFQQDRTRIPLTNNAVWFDNDLEVIVGSTTLLLNGRVHTNSNLLVGAINSGGNITFRQVSSKKSCFYNQENGQIIVGGNVGNGSLSQTGTQDVTADLYRGFGNAISTTNAVINGTNKSTNSAGGGAIGFNDAAYNQRIARMKEDAIALCTTCNSATSSSALVTAVNGSGYPDEVKRNVASKVQSGDDSTTAKNFLYDEIEIYLRNRTRRVPFAEAASNATPATILSAYTTTITVSLDPPQAWREPLNSSNQFTGATSITVTPTQLRATHPNLQKKEAVQTELGDRVFIGNNLPAKWLQDTQYVGSEANQFISSSGSAVNWTRNGTESQRQRWRNTQIQPLADLGIFNRNGFWEESAAKNPANDLDSIGGVRIITGAGIYVDDGATNIVGGTSSYARSNSFLNSPPAPNPLPPGTPTPDYISVWPDTMPMTSPEPLNTRQGDLLMRATAVYHYKISNGTDQTPIACVSSYYDPTTDVTSKNKSGLPWNAATGGKSNNGIVYDFPGRNAFTTNKALLVRQSKLIFPNGRWANEPLQDALAKIGSGTTVPSTGLQLTDYSAIDTALCAISILDPTTAFVSTPTNQPVHGAIKEATFLDAREAKQIGASSTSTTYDLDLEQRQPLEIRVTDIDLGSIATTAISTEYLLPYSGIIYATREDALRDESDITAQKDLLSPTDFQLDPKRRPNGIRLINGATLARTTTNAFNTREKGLILTTDLPAYIKGNFNFHRTSTSSTTEIEEFTETEPTTNFYDRATPNNSFACRPGRTGCPTGSGDFWRPATIIADSMTLLSDSFQDGFRTEGDYDLNNNTGIAVEVNDTRRQDRLKNGFWENNFATSTDWWQTSGGNKNYPKTSLGSYTANGVTPIQRRVDTYPMYVMEICRQLPVSECDNSSPDLTKHWVIGFDINGDGVLSANSQTYTVNGSNIQLVEKDIKTYQLGQAIAAAAGSTTATTTALSNWTTAFSSAFPSSWYIGSSCSTSGSTTTCSKSIRERLGAGDTGDKQALVATERRYPRRVAFARDNTNNLVQVSSIYKPMGVGCPLDTTGITYANNGCIHATSSLVEGTHYGKKGNSALWFRTKTVSSTDPTAIANASYGNSEFLFYSAPTATDGQPLLVPVLQIHDASNTSSIRSDGTAQNNFKDRWIQQAASTTTNATFVLGNSPARPEETSSGLQNFVRFLENWGSITSKISGSFIQLKRSNYATAPLAPILTAKSTTTATASNNLSFFDYALDTYPTSNLSGLLPFYNPPDRQWGFDVGILSEQPDLFAQRFTSPSTDRPNEYFREVGRDDTWVKTLLCAGEANDNTGTTSGATYTTPAVPNEYRSGCPSIPADS</sequence>
<evidence type="ECO:0000313" key="4">
    <source>
        <dbReference type="Proteomes" id="UP000599391"/>
    </source>
</evidence>
<dbReference type="Proteomes" id="UP000599391">
    <property type="component" value="Unassembled WGS sequence"/>
</dbReference>
<dbReference type="EMBL" id="JAECZB010000092">
    <property type="protein sequence ID" value="MBH8555072.1"/>
    <property type="molecule type" value="Genomic_DNA"/>
</dbReference>
<protein>
    <submittedName>
        <fullName evidence="3">Uncharacterized protein</fullName>
    </submittedName>
</protein>
<dbReference type="InterPro" id="IPR049774">
    <property type="entry name" value="EPS_HpsA-like"/>
</dbReference>
<evidence type="ECO:0000256" key="2">
    <source>
        <dbReference type="SAM" id="Phobius"/>
    </source>
</evidence>
<feature type="region of interest" description="Disordered" evidence="1">
    <location>
        <begin position="1613"/>
        <end position="1641"/>
    </location>
</feature>
<evidence type="ECO:0000256" key="1">
    <source>
        <dbReference type="SAM" id="MobiDB-lite"/>
    </source>
</evidence>
<dbReference type="NCBIfam" id="NF038301">
    <property type="entry name" value="EPS_HpsA"/>
    <property type="match status" value="1"/>
</dbReference>
<keyword evidence="2" id="KW-1133">Transmembrane helix</keyword>
<proteinExistence type="predicted"/>
<dbReference type="RefSeq" id="WP_214441299.1">
    <property type="nucleotide sequence ID" value="NZ_JAECZB010000092.1"/>
</dbReference>
<keyword evidence="2" id="KW-0472">Membrane</keyword>